<dbReference type="Pfam" id="PF05485">
    <property type="entry name" value="THAP"/>
    <property type="match status" value="1"/>
</dbReference>
<dbReference type="GO" id="GO:0008270">
    <property type="term" value="F:zinc ion binding"/>
    <property type="evidence" value="ECO:0007669"/>
    <property type="project" value="UniProtKB-KW"/>
</dbReference>
<gene>
    <name evidence="9" type="primary">LOC108625503</name>
</gene>
<protein>
    <submittedName>
        <fullName evidence="9">Uncharacterized protein LOC108625503</fullName>
    </submittedName>
</protein>
<keyword evidence="8" id="KW-1185">Reference proteome</keyword>
<keyword evidence="2 5" id="KW-0863">Zinc-finger</keyword>
<reference evidence="9" key="1">
    <citation type="submission" date="2025-08" db="UniProtKB">
        <authorList>
            <consortium name="RefSeq"/>
        </authorList>
    </citation>
    <scope>IDENTIFICATION</scope>
    <source>
        <tissue evidence="9">Whole body</tissue>
    </source>
</reference>
<keyword evidence="3" id="KW-0862">Zinc</keyword>
<dbReference type="SUPFAM" id="SSF57716">
    <property type="entry name" value="Glucocorticoid receptor-like (DNA-binding domain)"/>
    <property type="match status" value="1"/>
</dbReference>
<feature type="region of interest" description="Disordered" evidence="6">
    <location>
        <begin position="107"/>
        <end position="126"/>
    </location>
</feature>
<dbReference type="InterPro" id="IPR026516">
    <property type="entry name" value="THAP1/10"/>
</dbReference>
<evidence type="ECO:0000256" key="6">
    <source>
        <dbReference type="SAM" id="MobiDB-lite"/>
    </source>
</evidence>
<keyword evidence="1" id="KW-0479">Metal-binding</keyword>
<dbReference type="RefSeq" id="XP_017881058.1">
    <property type="nucleotide sequence ID" value="XM_018025569.2"/>
</dbReference>
<evidence type="ECO:0000259" key="7">
    <source>
        <dbReference type="PROSITE" id="PS50950"/>
    </source>
</evidence>
<name>A0AAJ7J0C4_9HYME</name>
<feature type="domain" description="THAP-type" evidence="7">
    <location>
        <begin position="1"/>
        <end position="81"/>
    </location>
</feature>
<proteinExistence type="predicted"/>
<dbReference type="Proteomes" id="UP000694925">
    <property type="component" value="Unplaced"/>
</dbReference>
<dbReference type="GeneID" id="108625503"/>
<dbReference type="KEGG" id="ccal:108625503"/>
<dbReference type="GO" id="GO:0043565">
    <property type="term" value="F:sequence-specific DNA binding"/>
    <property type="evidence" value="ECO:0007669"/>
    <property type="project" value="InterPro"/>
</dbReference>
<feature type="non-terminal residue" evidence="9">
    <location>
        <position position="126"/>
    </location>
</feature>
<dbReference type="PANTHER" id="PTHR46600">
    <property type="entry name" value="THAP DOMAIN-CONTAINING"/>
    <property type="match status" value="1"/>
</dbReference>
<sequence>MYHNCCVPGCDDRKSTRHRFPNPIKDENRFKQWLQLVGNEKILNMDPARVFRNYRVCHEHFTPEDKSSNSFLKRTTIPSRNLPQIIKQEPSTSCNLELGFQHEELVSSTSKSFNPDETVVQKSSTD</sequence>
<evidence type="ECO:0000256" key="2">
    <source>
        <dbReference type="ARBA" id="ARBA00022771"/>
    </source>
</evidence>
<evidence type="ECO:0000256" key="5">
    <source>
        <dbReference type="PROSITE-ProRule" id="PRU00309"/>
    </source>
</evidence>
<dbReference type="SMART" id="SM00980">
    <property type="entry name" value="THAP"/>
    <property type="match status" value="1"/>
</dbReference>
<evidence type="ECO:0000256" key="3">
    <source>
        <dbReference type="ARBA" id="ARBA00022833"/>
    </source>
</evidence>
<dbReference type="AlphaFoldDB" id="A0AAJ7J0C4"/>
<evidence type="ECO:0000313" key="8">
    <source>
        <dbReference type="Proteomes" id="UP000694925"/>
    </source>
</evidence>
<evidence type="ECO:0000256" key="1">
    <source>
        <dbReference type="ARBA" id="ARBA00022723"/>
    </source>
</evidence>
<accession>A0AAJ7J0C4</accession>
<dbReference type="InterPro" id="IPR006612">
    <property type="entry name" value="THAP_Znf"/>
</dbReference>
<organism evidence="8 9">
    <name type="scientific">Ceratina calcarata</name>
    <dbReference type="NCBI Taxonomy" id="156304"/>
    <lineage>
        <taxon>Eukaryota</taxon>
        <taxon>Metazoa</taxon>
        <taxon>Ecdysozoa</taxon>
        <taxon>Arthropoda</taxon>
        <taxon>Hexapoda</taxon>
        <taxon>Insecta</taxon>
        <taxon>Pterygota</taxon>
        <taxon>Neoptera</taxon>
        <taxon>Endopterygota</taxon>
        <taxon>Hymenoptera</taxon>
        <taxon>Apocrita</taxon>
        <taxon>Aculeata</taxon>
        <taxon>Apoidea</taxon>
        <taxon>Anthophila</taxon>
        <taxon>Apidae</taxon>
        <taxon>Ceratina</taxon>
        <taxon>Zadontomerus</taxon>
    </lineage>
</organism>
<keyword evidence="4 5" id="KW-0238">DNA-binding</keyword>
<dbReference type="PROSITE" id="PS50950">
    <property type="entry name" value="ZF_THAP"/>
    <property type="match status" value="1"/>
</dbReference>
<evidence type="ECO:0000313" key="9">
    <source>
        <dbReference type="RefSeq" id="XP_017881058.1"/>
    </source>
</evidence>
<dbReference type="PANTHER" id="PTHR46600:SF11">
    <property type="entry name" value="THAP DOMAIN-CONTAINING PROTEIN 10"/>
    <property type="match status" value="1"/>
</dbReference>
<evidence type="ECO:0000256" key="4">
    <source>
        <dbReference type="ARBA" id="ARBA00023125"/>
    </source>
</evidence>